<keyword evidence="8" id="KW-0443">Lipid metabolism</keyword>
<feature type="transmembrane region" description="Helical" evidence="12">
    <location>
        <begin position="574"/>
        <end position="594"/>
    </location>
</feature>
<feature type="transmembrane region" description="Helical" evidence="12">
    <location>
        <begin position="1129"/>
        <end position="1155"/>
    </location>
</feature>
<dbReference type="GO" id="GO:0005789">
    <property type="term" value="C:endoplasmic reticulum membrane"/>
    <property type="evidence" value="ECO:0007669"/>
    <property type="project" value="UniProtKB-SubCell"/>
</dbReference>
<dbReference type="InterPro" id="IPR007130">
    <property type="entry name" value="DAGAT"/>
</dbReference>
<evidence type="ECO:0000256" key="10">
    <source>
        <dbReference type="ARBA" id="ARBA00023315"/>
    </source>
</evidence>
<keyword evidence="7 12" id="KW-1133">Transmembrane helix</keyword>
<evidence type="ECO:0000256" key="6">
    <source>
        <dbReference type="ARBA" id="ARBA00022824"/>
    </source>
</evidence>
<keyword evidence="3" id="KW-0444">Lipid biosynthesis</keyword>
<evidence type="ECO:0000256" key="12">
    <source>
        <dbReference type="SAM" id="Phobius"/>
    </source>
</evidence>
<keyword evidence="14" id="KW-1185">Reference proteome</keyword>
<dbReference type="EMBL" id="NBCO01000005">
    <property type="protein sequence ID" value="ORC91750.1"/>
    <property type="molecule type" value="Genomic_DNA"/>
</dbReference>
<dbReference type="CDD" id="cd07987">
    <property type="entry name" value="LPLAT_MGAT-like"/>
    <property type="match status" value="1"/>
</dbReference>
<comment type="subcellular location">
    <subcellularLocation>
        <location evidence="1">Endoplasmic reticulum membrane</location>
        <topology evidence="1">Multi-pass membrane protein</topology>
    </subcellularLocation>
</comment>
<evidence type="ECO:0000256" key="4">
    <source>
        <dbReference type="ARBA" id="ARBA00022679"/>
    </source>
</evidence>
<dbReference type="GO" id="GO:0008374">
    <property type="term" value="F:O-acyltransferase activity"/>
    <property type="evidence" value="ECO:0007669"/>
    <property type="project" value="InterPro"/>
</dbReference>
<keyword evidence="4 13" id="KW-0808">Transferase</keyword>
<feature type="transmembrane region" description="Helical" evidence="12">
    <location>
        <begin position="1161"/>
        <end position="1181"/>
    </location>
</feature>
<feature type="region of interest" description="Disordered" evidence="11">
    <location>
        <begin position="972"/>
        <end position="995"/>
    </location>
</feature>
<reference evidence="13 14" key="1">
    <citation type="submission" date="2017-03" db="EMBL/GenBank/DDBJ databases">
        <title>An alternative strategy for trypanosome survival in the mammalian bloodstream revealed through genome and transcriptome analysis of the ubiquitous bovine parasite Trypanosoma (Megatrypanum) theileri.</title>
        <authorList>
            <person name="Kelly S."/>
            <person name="Ivens A."/>
            <person name="Mott A."/>
            <person name="O'Neill E."/>
            <person name="Emms D."/>
            <person name="Macleod O."/>
            <person name="Voorheis P."/>
            <person name="Matthews J."/>
            <person name="Matthews K."/>
            <person name="Carrington M."/>
        </authorList>
    </citation>
    <scope>NUCLEOTIDE SEQUENCE [LARGE SCALE GENOMIC DNA]</scope>
    <source>
        <strain evidence="13">Edinburgh</strain>
    </source>
</reference>
<feature type="compositionally biased region" description="Polar residues" evidence="11">
    <location>
        <begin position="1"/>
        <end position="16"/>
    </location>
</feature>
<feature type="transmembrane region" description="Helical" evidence="12">
    <location>
        <begin position="654"/>
        <end position="674"/>
    </location>
</feature>
<evidence type="ECO:0000313" key="13">
    <source>
        <dbReference type="EMBL" id="ORC91750.1"/>
    </source>
</evidence>
<dbReference type="Proteomes" id="UP000192257">
    <property type="component" value="Unassembled WGS sequence"/>
</dbReference>
<feature type="transmembrane region" description="Helical" evidence="12">
    <location>
        <begin position="286"/>
        <end position="306"/>
    </location>
</feature>
<name>A0A1X0P5P6_9TRYP</name>
<comment type="similarity">
    <text evidence="2">Belongs to the diacylglycerol acyltransferase family.</text>
</comment>
<feature type="transmembrane region" description="Helical" evidence="12">
    <location>
        <begin position="856"/>
        <end position="875"/>
    </location>
</feature>
<dbReference type="RefSeq" id="XP_028885816.1">
    <property type="nucleotide sequence ID" value="XM_029023001.1"/>
</dbReference>
<evidence type="ECO:0000256" key="7">
    <source>
        <dbReference type="ARBA" id="ARBA00022989"/>
    </source>
</evidence>
<dbReference type="GeneID" id="39982781"/>
<feature type="transmembrane region" description="Helical" evidence="12">
    <location>
        <begin position="120"/>
        <end position="142"/>
    </location>
</feature>
<sequence>MQTATKPEAQQTNVNPGNDRHHAHKKTRADKLSTRRTAVLMRNPMSITLMVLWAIACEGALMLNILADVFQSQAPVFPLVPTIITSIGLNTLCAFLTSIMGRLTLRNFRMYQPFLGGQAFVVMQGFGYGILVISSVLLFVYVEYLDSASPVFRYGTLTVLGCFSAIADITLMVSLLFFVTKRHKRKNNERLVSEESKSDASVWWRDLSAPPNAEIGIVVLFCIAILTSSSFAEYYPGMRRISSIVGAFFLILGMITIHVGIGYWYTPGYRLFMPNAGGLKMSIMQAFGWFLACASLQLDMVLYEAGASSSSSWHILCGLCSVISMSTLLIFVRLHRFPTSTQNELSILAEYGPLVLTVASIIHAGVVWGLALLLSSERYDLEPRLRQGLIMCQTLSSLLTFTLPPCTHLLGRIAFGKKYGVWMPFKGPLEFVVLQSAGWTCFGTAIFFATLQITESLHFRFIIIQSSLTALSQGFIHASLHLFYEGHKGDGKQWSVSSRSGSICSEEIAHPTGYDEEEDSLREEGRSLVTSVLNGEMLTAILLCTIGLLLRVITDVAVVSGNEFEEIIYIPTDSLLKVSTFLFFLVVPIAHISMRERISIWQPFVGCGGYVAMQSIGWSVYAVNILVALANSFLGKRKGLLLPIMEDQYVFLEYTMEGLFATIPLICIIMGAFFETQEQNCKKSFQERSRQEVLELYRVLQRAIPDEEDLRHAESLLKAIAGPRWMDPPANDGVRLIHEDEETAQTRQEAATHIVTILALAGILAFASGAFLTERQPVFTLVFGLAGVTVTTISCFSVHYVYGTFLHRASGRYSFFMPFSGGSTFVTLQAIGWGFYTASSLLIAVCCVEGRGSAVMYTAACVFSVSAQYCILNSIPRFDPTPRPTSVLERNAEGIVAVLALIASFGFASVCDLHVQGRISGGASSLLPITLTAVSTCFAVPLGLVSLKRNANMYNFSPFSILDNSVNLDDSDADVDSTEPSLAQTGRSPIPSEYLSPLPSPSLGATLLQRQTSDYSSEVSSMGSPQTSSFFSNELGQTVRRGYNGHIRERVYLSCLSIAVFFAILVTALVPFAFGYIAYGYAYSGFAAIKAASTSLQLLLFGFAIAVLVPMFAPSEARRKQKTLQRRLYAAFCSFVIYSIPTMVVVGSLSLPLIFDTMGAWTFASTMVVMSCISTLPHVHLISTLTNVCALGYFLHYHIYACLLSGTSPFSLWKFIADTFATSFWLFYFNRFVGRPHLTGRLRNATARDFLYRWVFSGVAEYFDLRVIADKDDGDENDNNNNDKNKVGFRHVDMNDPTHQYLFSFHPHGIFPGTAMWAPITRQWDTTVGWNPKTYVTTHGADVIFSVPLMRDFALAVGGMGVSRRGIENSLQAGNSPIIVTGGQAEMVLSRMSDTEMHLVTHHSGFVRIALRHNVPLVPLLCFAEHNVLGNIRLPRLQRYAVRRVGFPFPTIPYGRWYLPLPTNRPLTLVIGRPVYPEDGAVDAENPEDVARFQQRYFAELERIFFKYRAIAGYPNMSLVLHNHEEVQYLTKPTEKPLVGVNPTKREILRSEETKEIQEGYHADQEKQNTVNDVKTGGSVEQTETNKRLNRIEI</sequence>
<dbReference type="GO" id="GO:0006629">
    <property type="term" value="P:lipid metabolic process"/>
    <property type="evidence" value="ECO:0007669"/>
    <property type="project" value="UniProtKB-KW"/>
</dbReference>
<organism evidence="13 14">
    <name type="scientific">Trypanosoma theileri</name>
    <dbReference type="NCBI Taxonomy" id="67003"/>
    <lineage>
        <taxon>Eukaryota</taxon>
        <taxon>Discoba</taxon>
        <taxon>Euglenozoa</taxon>
        <taxon>Kinetoplastea</taxon>
        <taxon>Metakinetoplastina</taxon>
        <taxon>Trypanosomatida</taxon>
        <taxon>Trypanosomatidae</taxon>
        <taxon>Trypanosoma</taxon>
    </lineage>
</organism>
<dbReference type="OrthoDB" id="264532at2759"/>
<feature type="transmembrane region" description="Helical" evidence="12">
    <location>
        <begin position="532"/>
        <end position="554"/>
    </location>
</feature>
<dbReference type="PANTHER" id="PTHR12317">
    <property type="entry name" value="DIACYLGLYCEROL O-ACYLTRANSFERASE"/>
    <property type="match status" value="1"/>
</dbReference>
<feature type="transmembrane region" description="Helical" evidence="12">
    <location>
        <begin position="615"/>
        <end position="634"/>
    </location>
</feature>
<dbReference type="STRING" id="67003.A0A1X0P5P6"/>
<feature type="transmembrane region" description="Helical" evidence="12">
    <location>
        <begin position="927"/>
        <end position="947"/>
    </location>
</feature>
<feature type="transmembrane region" description="Helical" evidence="12">
    <location>
        <begin position="388"/>
        <end position="410"/>
    </location>
</feature>
<dbReference type="Pfam" id="PF03982">
    <property type="entry name" value="DAGAT"/>
    <property type="match status" value="1"/>
</dbReference>
<feature type="transmembrane region" description="Helical" evidence="12">
    <location>
        <begin position="814"/>
        <end position="836"/>
    </location>
</feature>
<proteinExistence type="inferred from homology"/>
<evidence type="ECO:0000256" key="11">
    <source>
        <dbReference type="SAM" id="MobiDB-lite"/>
    </source>
</evidence>
<dbReference type="PANTHER" id="PTHR12317:SF34">
    <property type="entry name" value="ACYLTRANSFERASE"/>
    <property type="match status" value="1"/>
</dbReference>
<feature type="transmembrane region" description="Helical" evidence="12">
    <location>
        <begin position="778"/>
        <end position="802"/>
    </location>
</feature>
<gene>
    <name evidence="13" type="ORF">TM35_000053460</name>
</gene>
<accession>A0A1X0P5P6</accession>
<keyword evidence="6" id="KW-0256">Endoplasmic reticulum</keyword>
<feature type="transmembrane region" description="Helical" evidence="12">
    <location>
        <begin position="154"/>
        <end position="180"/>
    </location>
</feature>
<feature type="region of interest" description="Disordered" evidence="11">
    <location>
        <begin position="1"/>
        <end position="32"/>
    </location>
</feature>
<evidence type="ECO:0000256" key="8">
    <source>
        <dbReference type="ARBA" id="ARBA00023098"/>
    </source>
</evidence>
<feature type="transmembrane region" description="Helical" evidence="12">
    <location>
        <begin position="241"/>
        <end position="265"/>
    </location>
</feature>
<feature type="transmembrane region" description="Helical" evidence="12">
    <location>
        <begin position="1051"/>
        <end position="1079"/>
    </location>
</feature>
<comment type="caution">
    <text evidence="13">The sequence shown here is derived from an EMBL/GenBank/DDBJ whole genome shotgun (WGS) entry which is preliminary data.</text>
</comment>
<evidence type="ECO:0000256" key="5">
    <source>
        <dbReference type="ARBA" id="ARBA00022692"/>
    </source>
</evidence>
<evidence type="ECO:0000256" key="1">
    <source>
        <dbReference type="ARBA" id="ARBA00004477"/>
    </source>
</evidence>
<dbReference type="VEuPathDB" id="TriTrypDB:TM35_000053460"/>
<feature type="transmembrane region" description="Helical" evidence="12">
    <location>
        <begin position="1188"/>
        <end position="1206"/>
    </location>
</feature>
<feature type="transmembrane region" description="Helical" evidence="12">
    <location>
        <begin position="754"/>
        <end position="772"/>
    </location>
</feature>
<feature type="transmembrane region" description="Helical" evidence="12">
    <location>
        <begin position="1085"/>
        <end position="1109"/>
    </location>
</feature>
<feature type="compositionally biased region" description="Polar residues" evidence="11">
    <location>
        <begin position="978"/>
        <end position="987"/>
    </location>
</feature>
<evidence type="ECO:0000256" key="9">
    <source>
        <dbReference type="ARBA" id="ARBA00023136"/>
    </source>
</evidence>
<evidence type="ECO:0000256" key="3">
    <source>
        <dbReference type="ARBA" id="ARBA00022516"/>
    </source>
</evidence>
<feature type="transmembrane region" description="Helical" evidence="12">
    <location>
        <begin position="895"/>
        <end position="915"/>
    </location>
</feature>
<evidence type="ECO:0000313" key="14">
    <source>
        <dbReference type="Proteomes" id="UP000192257"/>
    </source>
</evidence>
<protein>
    <submittedName>
        <fullName evidence="13">Putative diacylglycerol acyltransferase</fullName>
    </submittedName>
</protein>
<feature type="transmembrane region" description="Helical" evidence="12">
    <location>
        <begin position="431"/>
        <end position="453"/>
    </location>
</feature>
<feature type="transmembrane region" description="Helical" evidence="12">
    <location>
        <begin position="312"/>
        <end position="332"/>
    </location>
</feature>
<feature type="transmembrane region" description="Helical" evidence="12">
    <location>
        <begin position="45"/>
        <end position="67"/>
    </location>
</feature>
<feature type="transmembrane region" description="Helical" evidence="12">
    <location>
        <begin position="79"/>
        <end position="99"/>
    </location>
</feature>
<keyword evidence="5 12" id="KW-0812">Transmembrane</keyword>
<keyword evidence="9 12" id="KW-0472">Membrane</keyword>
<feature type="transmembrane region" description="Helical" evidence="12">
    <location>
        <begin position="353"/>
        <end position="376"/>
    </location>
</feature>
<evidence type="ECO:0000256" key="2">
    <source>
        <dbReference type="ARBA" id="ARBA00005420"/>
    </source>
</evidence>
<keyword evidence="10 13" id="KW-0012">Acyltransferase</keyword>